<dbReference type="InterPro" id="IPR027417">
    <property type="entry name" value="P-loop_NTPase"/>
</dbReference>
<comment type="caution">
    <text evidence="1">The sequence shown here is derived from an EMBL/GenBank/DDBJ whole genome shotgun (WGS) entry which is preliminary data.</text>
</comment>
<dbReference type="SUPFAM" id="SSF52540">
    <property type="entry name" value="P-loop containing nucleoside triphosphate hydrolases"/>
    <property type="match status" value="1"/>
</dbReference>
<dbReference type="Proteomes" id="UP000249828">
    <property type="component" value="Unassembled WGS sequence"/>
</dbReference>
<organism evidence="1 2">
    <name type="scientific">Enterococcus plantarum</name>
    <dbReference type="NCBI Taxonomy" id="1077675"/>
    <lineage>
        <taxon>Bacteria</taxon>
        <taxon>Bacillati</taxon>
        <taxon>Bacillota</taxon>
        <taxon>Bacilli</taxon>
        <taxon>Lactobacillales</taxon>
        <taxon>Enterococcaceae</taxon>
        <taxon>Enterococcus</taxon>
    </lineage>
</organism>
<name>A0A2W3Z1N1_9ENTE</name>
<evidence type="ECO:0000313" key="2">
    <source>
        <dbReference type="Proteomes" id="UP000249828"/>
    </source>
</evidence>
<accession>A0A2W3Z1N1</accession>
<reference evidence="1 2" key="1">
    <citation type="submission" date="2017-11" db="EMBL/GenBank/DDBJ databases">
        <title>Draft genome sequence of Enterococcus plantarum TRW2 strain isolated from lettuce.</title>
        <authorList>
            <person name="Kim E.B."/>
            <person name="Marco M.L."/>
            <person name="Williams T.R."/>
            <person name="You I.H."/>
        </authorList>
    </citation>
    <scope>NUCLEOTIDE SEQUENCE [LARGE SCALE GENOMIC DNA]</scope>
    <source>
        <strain evidence="1 2">TRW2</strain>
    </source>
</reference>
<keyword evidence="2" id="KW-1185">Reference proteome</keyword>
<proteinExistence type="predicted"/>
<evidence type="ECO:0008006" key="3">
    <source>
        <dbReference type="Google" id="ProtNLM"/>
    </source>
</evidence>
<sequence length="361" mass="42079">MSNQGETIKFADIKLYIHKPTLNELEEKTNDIITKLKTSGFTATPFLDQQKQDWQGLFVSYKKQRNRELIKRFGLELPSEAIAEGFAHNQTYLHDPTGFPVGHTQTGGMVYFDQFHKDADRLSYNMFLSGMMGSSKSTTLKKLAKDQLARGNYVFGYDKTGEFKDFTKKHNGLYLVVGDENERINMMQIFPTVTDDYGVVNEDACFTKHLELTLDRFDILSRFSNVTTRDEVNNILLDFYKKFGFYNGSPLHMSQLENREYPTLETFDTWFSENREQYFEESFDGAKYLRTLLKKIMNNYRKLLVGHTTFRSLTETKCNFFDISMINDTMTTVYDCLFHLVNTYVTDTCLGIGRQEKRAYE</sequence>
<evidence type="ECO:0000313" key="1">
    <source>
        <dbReference type="EMBL" id="PZL70277.1"/>
    </source>
</evidence>
<dbReference type="AlphaFoldDB" id="A0A2W3Z1N1"/>
<feature type="non-terminal residue" evidence="1">
    <location>
        <position position="361"/>
    </location>
</feature>
<protein>
    <recommendedName>
        <fullName evidence="3">Type IV secretion system protein VirB4</fullName>
    </recommendedName>
</protein>
<gene>
    <name evidence="1" type="ORF">CI088_15605</name>
</gene>
<dbReference type="EMBL" id="PIEU01000117">
    <property type="protein sequence ID" value="PZL70277.1"/>
    <property type="molecule type" value="Genomic_DNA"/>
</dbReference>
<dbReference type="Gene3D" id="3.40.50.300">
    <property type="entry name" value="P-loop containing nucleotide triphosphate hydrolases"/>
    <property type="match status" value="1"/>
</dbReference>